<feature type="compositionally biased region" description="Low complexity" evidence="1">
    <location>
        <begin position="261"/>
        <end position="270"/>
    </location>
</feature>
<dbReference type="OrthoDB" id="3942655at2759"/>
<feature type="compositionally biased region" description="Basic and acidic residues" evidence="1">
    <location>
        <begin position="21"/>
        <end position="32"/>
    </location>
</feature>
<sequence length="327" mass="36815">MKNNHNSNKNKNRALKKKKLHQDESMDTKANIDEEAEEESEEDEKESEGAEEIDEGHSATGRACHYIVDSPTTQLSAIYSSKFTKMETFRGIPISKIREHYMREGFRNEMFSSMVADVIEGNPGVVFDIERTQPEQQEQRIWELDSDEELPADSTEEEKEKKRAKNKKKYQRKKEKAQAEKEKLDGQRTEEQDNVSQSLAGLAIQDATPVPADDRKSSSVEDQTAAAATPSPPKLSKRQKKTLRKKAKQAQNATPTHELADSSTTSDSTSGTNDVKPRVTSDYERKKKNKANGDGHEDSEFGDDEKEVATESEVDAVMNTVAKRFGQ</sequence>
<feature type="compositionally biased region" description="Acidic residues" evidence="1">
    <location>
        <begin position="144"/>
        <end position="157"/>
    </location>
</feature>
<dbReference type="EMBL" id="JAHFYH010000026">
    <property type="protein sequence ID" value="KAH0223174.1"/>
    <property type="molecule type" value="Genomic_DNA"/>
</dbReference>
<feature type="compositionally biased region" description="Acidic residues" evidence="1">
    <location>
        <begin position="33"/>
        <end position="54"/>
    </location>
</feature>
<feature type="compositionally biased region" description="Basic residues" evidence="1">
    <location>
        <begin position="235"/>
        <end position="248"/>
    </location>
</feature>
<feature type="region of interest" description="Disordered" evidence="1">
    <location>
        <begin position="1"/>
        <end position="61"/>
    </location>
</feature>
<feature type="non-terminal residue" evidence="2">
    <location>
        <position position="327"/>
    </location>
</feature>
<feature type="compositionally biased region" description="Basic residues" evidence="1">
    <location>
        <begin position="162"/>
        <end position="175"/>
    </location>
</feature>
<proteinExistence type="predicted"/>
<evidence type="ECO:0000313" key="3">
    <source>
        <dbReference type="Proteomes" id="UP000767238"/>
    </source>
</evidence>
<name>A0A9P8GHN8_AURME</name>
<feature type="compositionally biased region" description="Basic residues" evidence="1">
    <location>
        <begin position="8"/>
        <end position="20"/>
    </location>
</feature>
<feature type="compositionally biased region" description="Basic and acidic residues" evidence="1">
    <location>
        <begin position="134"/>
        <end position="143"/>
    </location>
</feature>
<reference evidence="2" key="2">
    <citation type="submission" date="2021-08" db="EMBL/GenBank/DDBJ databases">
        <authorList>
            <person name="Gostincar C."/>
            <person name="Sun X."/>
            <person name="Song Z."/>
            <person name="Gunde-Cimerman N."/>
        </authorList>
    </citation>
    <scope>NUCLEOTIDE SEQUENCE</scope>
    <source>
        <strain evidence="2">EXF-8016</strain>
    </source>
</reference>
<evidence type="ECO:0000313" key="2">
    <source>
        <dbReference type="EMBL" id="KAH0223174.1"/>
    </source>
</evidence>
<feature type="compositionally biased region" description="Acidic residues" evidence="1">
    <location>
        <begin position="300"/>
        <end position="314"/>
    </location>
</feature>
<feature type="compositionally biased region" description="Basic and acidic residues" evidence="1">
    <location>
        <begin position="275"/>
        <end position="299"/>
    </location>
</feature>
<feature type="compositionally biased region" description="Basic and acidic residues" evidence="1">
    <location>
        <begin position="176"/>
        <end position="191"/>
    </location>
</feature>
<protein>
    <submittedName>
        <fullName evidence="2">Uncharacterized protein</fullName>
    </submittedName>
</protein>
<comment type="caution">
    <text evidence="2">The sequence shown here is derived from an EMBL/GenBank/DDBJ whole genome shotgun (WGS) entry which is preliminary data.</text>
</comment>
<dbReference type="Proteomes" id="UP000767238">
    <property type="component" value="Unassembled WGS sequence"/>
</dbReference>
<accession>A0A9P8GHN8</accession>
<evidence type="ECO:0000256" key="1">
    <source>
        <dbReference type="SAM" id="MobiDB-lite"/>
    </source>
</evidence>
<dbReference type="AlphaFoldDB" id="A0A9P8GHN8"/>
<feature type="region of interest" description="Disordered" evidence="1">
    <location>
        <begin position="134"/>
        <end position="327"/>
    </location>
</feature>
<reference evidence="2" key="1">
    <citation type="journal article" date="2021" name="J Fungi (Basel)">
        <title>Virulence traits and population genomics of the black yeast Aureobasidium melanogenum.</title>
        <authorList>
            <person name="Cernosa A."/>
            <person name="Sun X."/>
            <person name="Gostincar C."/>
            <person name="Fang C."/>
            <person name="Gunde-Cimerman N."/>
            <person name="Song Z."/>
        </authorList>
    </citation>
    <scope>NUCLEOTIDE SEQUENCE</scope>
    <source>
        <strain evidence="2">EXF-8016</strain>
    </source>
</reference>
<gene>
    <name evidence="2" type="ORF">KCV03_g4463</name>
</gene>
<organism evidence="2 3">
    <name type="scientific">Aureobasidium melanogenum</name>
    <name type="common">Aureobasidium pullulans var. melanogenum</name>
    <dbReference type="NCBI Taxonomy" id="46634"/>
    <lineage>
        <taxon>Eukaryota</taxon>
        <taxon>Fungi</taxon>
        <taxon>Dikarya</taxon>
        <taxon>Ascomycota</taxon>
        <taxon>Pezizomycotina</taxon>
        <taxon>Dothideomycetes</taxon>
        <taxon>Dothideomycetidae</taxon>
        <taxon>Dothideales</taxon>
        <taxon>Saccotheciaceae</taxon>
        <taxon>Aureobasidium</taxon>
    </lineage>
</organism>